<evidence type="ECO:0000256" key="1">
    <source>
        <dbReference type="SAM" id="Phobius"/>
    </source>
</evidence>
<sequence>MEMSVFRLIFYGIPEYIALVALAYAIARINFEWPRIALIGVFLAFTTFLIRLLPITFGVHTLIIVGLFTFYLTVYAKIDVLRSVSTVLITYFMLVFIEAGSRSLTLSLLNLSMDEVKNNDFLIIVTGWPEIFIILGLAYGIKRFIWKER</sequence>
<proteinExistence type="predicted"/>
<keyword evidence="1" id="KW-1133">Transmembrane helix</keyword>
<keyword evidence="1" id="KW-0472">Membrane</keyword>
<dbReference type="Proteomes" id="UP001524944">
    <property type="component" value="Unassembled WGS sequence"/>
</dbReference>
<keyword evidence="3" id="KW-1185">Reference proteome</keyword>
<evidence type="ECO:0000313" key="2">
    <source>
        <dbReference type="EMBL" id="MCR6546251.1"/>
    </source>
</evidence>
<protein>
    <submittedName>
        <fullName evidence="2">Uncharacterized protein</fullName>
    </submittedName>
</protein>
<dbReference type="RefSeq" id="WP_089611650.1">
    <property type="nucleotide sequence ID" value="NZ_CP022121.1"/>
</dbReference>
<feature type="transmembrane region" description="Helical" evidence="1">
    <location>
        <begin position="121"/>
        <end position="141"/>
    </location>
</feature>
<gene>
    <name evidence="2" type="ORF">NVS47_12135</name>
</gene>
<keyword evidence="1" id="KW-0812">Transmembrane</keyword>
<feature type="transmembrane region" description="Helical" evidence="1">
    <location>
        <begin position="88"/>
        <end position="109"/>
    </location>
</feature>
<feature type="transmembrane region" description="Helical" evidence="1">
    <location>
        <begin position="6"/>
        <end position="27"/>
    </location>
</feature>
<dbReference type="EMBL" id="JANPWE010000006">
    <property type="protein sequence ID" value="MCR6546251.1"/>
    <property type="molecule type" value="Genomic_DNA"/>
</dbReference>
<evidence type="ECO:0000313" key="3">
    <source>
        <dbReference type="Proteomes" id="UP001524944"/>
    </source>
</evidence>
<accession>A0ABT1Y9B5</accession>
<name>A0ABT1Y9B5_9FIRM</name>
<reference evidence="2 3" key="1">
    <citation type="submission" date="2022-08" db="EMBL/GenBank/DDBJ databases">
        <title>Proteogenomics of the novel Dehalobacterium formicoaceticum strain EZ94 highlights a key role of methyltransferases during anaerobic dichloromethane degradation.</title>
        <authorList>
            <person name="Wasmund K."/>
        </authorList>
    </citation>
    <scope>NUCLEOTIDE SEQUENCE [LARGE SCALE GENOMIC DNA]</scope>
    <source>
        <strain evidence="2 3">EZ94</strain>
    </source>
</reference>
<feature type="transmembrane region" description="Helical" evidence="1">
    <location>
        <begin position="59"/>
        <end position="76"/>
    </location>
</feature>
<organism evidence="2 3">
    <name type="scientific">Dehalobacterium formicoaceticum</name>
    <dbReference type="NCBI Taxonomy" id="51515"/>
    <lineage>
        <taxon>Bacteria</taxon>
        <taxon>Bacillati</taxon>
        <taxon>Bacillota</taxon>
        <taxon>Clostridia</taxon>
        <taxon>Eubacteriales</taxon>
        <taxon>Peptococcaceae</taxon>
        <taxon>Dehalobacterium</taxon>
    </lineage>
</organism>
<comment type="caution">
    <text evidence="2">The sequence shown here is derived from an EMBL/GenBank/DDBJ whole genome shotgun (WGS) entry which is preliminary data.</text>
</comment>